<dbReference type="Gene3D" id="2.40.160.60">
    <property type="entry name" value="Outer membrane protein transport protein (OMPP1/FadL/TodX)"/>
    <property type="match status" value="1"/>
</dbReference>
<organism evidence="2 3">
    <name type="scientific">Acinetobacter baylyi</name>
    <dbReference type="NCBI Taxonomy" id="202950"/>
    <lineage>
        <taxon>Bacteria</taxon>
        <taxon>Pseudomonadati</taxon>
        <taxon>Pseudomonadota</taxon>
        <taxon>Gammaproteobacteria</taxon>
        <taxon>Moraxellales</taxon>
        <taxon>Moraxellaceae</taxon>
        <taxon>Acinetobacter</taxon>
    </lineage>
</organism>
<dbReference type="InterPro" id="IPR025737">
    <property type="entry name" value="FApF"/>
</dbReference>
<accession>A0ABU0UXQ7</accession>
<proteinExistence type="predicted"/>
<keyword evidence="1" id="KW-0732">Signal</keyword>
<feature type="chain" id="PRO_5047218384" description="Phenol degradation protein meta" evidence="1">
    <location>
        <begin position="21"/>
        <end position="319"/>
    </location>
</feature>
<evidence type="ECO:0000313" key="3">
    <source>
        <dbReference type="Proteomes" id="UP001233360"/>
    </source>
</evidence>
<dbReference type="Proteomes" id="UP001233360">
    <property type="component" value="Unassembled WGS sequence"/>
</dbReference>
<keyword evidence="3" id="KW-1185">Reference proteome</keyword>
<sequence>MKISKILWIILCSSCYSVYAATPSVTLPGGVNLGATSFYDGFGGRQGDSIWQTYVGYTDAQDMKNQQGDNALPGSSSLTSTVVINQYIHMFKDSKPILGGNPGIEINVPYIFLDGDTQFPVDLKTNSAGVGDPTVALFIQHDPLIRNQQPFFSDRISVGVMSPLGDYDKNKDFNPGSNYFSLFVYAAMTFQFNPKWSLSLRPYYYYNFQNDSPASSMPLDADIKNTQSGQFFTTNYNLGYQLNDHLALGINGYYLKQLTNDKVNGETLKNSKEQVFAIGPAAMLDYGRNKFYLTAHKESQVENRFKAESNMTLRWLHIF</sequence>
<evidence type="ECO:0008006" key="4">
    <source>
        <dbReference type="Google" id="ProtNLM"/>
    </source>
</evidence>
<protein>
    <recommendedName>
        <fullName evidence="4">Phenol degradation protein meta</fullName>
    </recommendedName>
</protein>
<reference evidence="2 3" key="1">
    <citation type="submission" date="2023-07" db="EMBL/GenBank/DDBJ databases">
        <title>Functional and genomic diversity of the sorghum phyllosphere microbiome.</title>
        <authorList>
            <person name="Shade A."/>
        </authorList>
    </citation>
    <scope>NUCLEOTIDE SEQUENCE [LARGE SCALE GENOMIC DNA]</scope>
    <source>
        <strain evidence="2 3">SORGH_AS_0887</strain>
    </source>
</reference>
<comment type="caution">
    <text evidence="2">The sequence shown here is derived from an EMBL/GenBank/DDBJ whole genome shotgun (WGS) entry which is preliminary data.</text>
</comment>
<dbReference type="Pfam" id="PF13557">
    <property type="entry name" value="Phenol_MetA_deg"/>
    <property type="match status" value="1"/>
</dbReference>
<evidence type="ECO:0000313" key="2">
    <source>
        <dbReference type="EMBL" id="MDQ1209340.1"/>
    </source>
</evidence>
<name>A0ABU0UXQ7_ACIBI</name>
<evidence type="ECO:0000256" key="1">
    <source>
        <dbReference type="SAM" id="SignalP"/>
    </source>
</evidence>
<feature type="signal peptide" evidence="1">
    <location>
        <begin position="1"/>
        <end position="20"/>
    </location>
</feature>
<gene>
    <name evidence="2" type="ORF">QE380_002263</name>
</gene>
<dbReference type="EMBL" id="JAUTBK010000002">
    <property type="protein sequence ID" value="MDQ1209340.1"/>
    <property type="molecule type" value="Genomic_DNA"/>
</dbReference>
<dbReference type="RefSeq" id="WP_307003774.1">
    <property type="nucleotide sequence ID" value="NZ_JAUTBK010000002.1"/>
</dbReference>